<dbReference type="InterPro" id="IPR050331">
    <property type="entry name" value="Zinc_finger"/>
</dbReference>
<keyword evidence="5" id="KW-1185">Reference proteome</keyword>
<sequence length="671" mass="70974">MAFALSSPSAHEPISITVNDADGQALKLPGEDDTGVFSFDGVNGASPISSHAPSSSPMSANWAPGAFREAPGSPNSPFSDPPSPFSGYEHYSGPSSPYNEQSPGSSHQSSPIVTRMGAMDLTEETSFDFSTMSPNEYGFSSPTSSTTDMSRGRSSSRSTESQGQRRDISQLGIPDMQYASDFMSDGGLMPEGSSSELFGQTDPLNDPVFSSWGTEAPQPSSWGTDDVQSSWGTEAAQPSLTVDTAATNFAAQDNSATQSRHRRGLSASSNDPFISGYSPTSHTSSPSGEGALGYPGEGMPGYAGEGMPGYAGPPSPVPSEPHLSAALSSRRSSYSESHNGHSVAAANRGRSHSRTSSSASSSRRPSPYSRPDSVSSSQFLAVPDHHTLQRRHSLHNGRVRPMDDRPLSDAHATLQRHISAPVPRSREPSPARPGHRPCGRPSSPYLLPQTVSPNELHNRDASPARFGHRPSVSEDIRASGSSTLAPPTTVSPQDLFLREPSPARFGHRGSMSEDRRYAGASSLAPPGQEAPYQEPSPFRVGPSSSFRGGQEALYSNEGSSSSSFLSPTTPEDLQLGESDIVKKKVASAAILQASGGRRKKAADFKCTWEQCNATFTAKHNLTNHMNSHKGVKPHKCRYCGNGFTTSGTARRHENQCSQNPGKQAGGAVSSS</sequence>
<protein>
    <recommendedName>
        <fullName evidence="3">C2H2-type domain-containing protein</fullName>
    </recommendedName>
</protein>
<feature type="compositionally biased region" description="Basic residues" evidence="2">
    <location>
        <begin position="388"/>
        <end position="398"/>
    </location>
</feature>
<evidence type="ECO:0000256" key="1">
    <source>
        <dbReference type="PROSITE-ProRule" id="PRU00042"/>
    </source>
</evidence>
<dbReference type="SUPFAM" id="SSF57667">
    <property type="entry name" value="beta-beta-alpha zinc fingers"/>
    <property type="match status" value="1"/>
</dbReference>
<feature type="region of interest" description="Disordered" evidence="2">
    <location>
        <begin position="649"/>
        <end position="671"/>
    </location>
</feature>
<dbReference type="Proteomes" id="UP000007431">
    <property type="component" value="Unassembled WGS sequence"/>
</dbReference>
<dbReference type="OMA" id="NLIPEWT"/>
<dbReference type="OrthoDB" id="3437960at2759"/>
<feature type="domain" description="C2H2-type" evidence="3">
    <location>
        <begin position="604"/>
        <end position="633"/>
    </location>
</feature>
<feature type="compositionally biased region" description="Low complexity" evidence="2">
    <location>
        <begin position="143"/>
        <end position="162"/>
    </location>
</feature>
<dbReference type="PROSITE" id="PS50157">
    <property type="entry name" value="ZINC_FINGER_C2H2_2"/>
    <property type="match status" value="1"/>
</dbReference>
<accession>D8QI64</accession>
<evidence type="ECO:0000256" key="2">
    <source>
        <dbReference type="SAM" id="MobiDB-lite"/>
    </source>
</evidence>
<feature type="compositionally biased region" description="Low complexity" evidence="2">
    <location>
        <begin position="555"/>
        <end position="566"/>
    </location>
</feature>
<dbReference type="EMBL" id="GL377313">
    <property type="protein sequence ID" value="EFI92353.1"/>
    <property type="molecule type" value="Genomic_DNA"/>
</dbReference>
<keyword evidence="1" id="KW-0862">Zinc</keyword>
<name>D8QI64_SCHCM</name>
<dbReference type="AlphaFoldDB" id="D8QI64"/>
<evidence type="ECO:0000313" key="5">
    <source>
        <dbReference type="Proteomes" id="UP000007431"/>
    </source>
</evidence>
<dbReference type="GO" id="GO:0010468">
    <property type="term" value="P:regulation of gene expression"/>
    <property type="evidence" value="ECO:0007669"/>
    <property type="project" value="TreeGrafter"/>
</dbReference>
<feature type="compositionally biased region" description="Polar residues" evidence="2">
    <location>
        <begin position="211"/>
        <end position="258"/>
    </location>
</feature>
<dbReference type="KEGG" id="scm:SCHCO_02518496"/>
<dbReference type="InterPro" id="IPR013087">
    <property type="entry name" value="Znf_C2H2_type"/>
</dbReference>
<dbReference type="InParanoid" id="D8QI64"/>
<feature type="compositionally biased region" description="Polar residues" evidence="2">
    <location>
        <begin position="93"/>
        <end position="111"/>
    </location>
</feature>
<feature type="region of interest" description="Disordered" evidence="2">
    <location>
        <begin position="24"/>
        <end position="111"/>
    </location>
</feature>
<dbReference type="Gene3D" id="3.30.160.60">
    <property type="entry name" value="Classic Zinc Finger"/>
    <property type="match status" value="2"/>
</dbReference>
<feature type="compositionally biased region" description="Polar residues" evidence="2">
    <location>
        <begin position="479"/>
        <end position="492"/>
    </location>
</feature>
<feature type="compositionally biased region" description="Polar residues" evidence="2">
    <location>
        <begin position="266"/>
        <end position="287"/>
    </location>
</feature>
<gene>
    <name evidence="4" type="ORF">SCHCODRAFT_113593</name>
</gene>
<dbReference type="PANTHER" id="PTHR16515:SF35">
    <property type="entry name" value="FEZ FAMILY ZINC FINGER PROTEIN 2"/>
    <property type="match status" value="1"/>
</dbReference>
<feature type="non-terminal residue" evidence="4">
    <location>
        <position position="671"/>
    </location>
</feature>
<dbReference type="VEuPathDB" id="FungiDB:SCHCODRAFT_02518496"/>
<dbReference type="SMART" id="SM00355">
    <property type="entry name" value="ZnF_C2H2"/>
    <property type="match status" value="2"/>
</dbReference>
<feature type="region of interest" description="Disordered" evidence="2">
    <location>
        <begin position="129"/>
        <end position="571"/>
    </location>
</feature>
<evidence type="ECO:0000313" key="4">
    <source>
        <dbReference type="EMBL" id="EFI92353.1"/>
    </source>
</evidence>
<feature type="compositionally biased region" description="Gly residues" evidence="2">
    <location>
        <begin position="290"/>
        <end position="309"/>
    </location>
</feature>
<dbReference type="GO" id="GO:0005634">
    <property type="term" value="C:nucleus"/>
    <property type="evidence" value="ECO:0007669"/>
    <property type="project" value="TreeGrafter"/>
</dbReference>
<reference evidence="4 5" key="1">
    <citation type="journal article" date="2010" name="Nat. Biotechnol.">
        <title>Genome sequence of the model mushroom Schizophyllum commune.</title>
        <authorList>
            <person name="Ohm R.A."/>
            <person name="de Jong J.F."/>
            <person name="Lugones L.G."/>
            <person name="Aerts A."/>
            <person name="Kothe E."/>
            <person name="Stajich J.E."/>
            <person name="de Vries R.P."/>
            <person name="Record E."/>
            <person name="Levasseur A."/>
            <person name="Baker S.E."/>
            <person name="Bartholomew K.A."/>
            <person name="Coutinho P.M."/>
            <person name="Erdmann S."/>
            <person name="Fowler T.J."/>
            <person name="Gathman A.C."/>
            <person name="Lombard V."/>
            <person name="Henrissat B."/>
            <person name="Knabe N."/>
            <person name="Kuees U."/>
            <person name="Lilly W.W."/>
            <person name="Lindquist E."/>
            <person name="Lucas S."/>
            <person name="Magnuson J.K."/>
            <person name="Piumi F."/>
            <person name="Raudaskoski M."/>
            <person name="Salamov A."/>
            <person name="Schmutz J."/>
            <person name="Schwarze F.W.M.R."/>
            <person name="vanKuyk P.A."/>
            <person name="Horton J.S."/>
            <person name="Grigoriev I.V."/>
            <person name="Woesten H.A.B."/>
        </authorList>
    </citation>
    <scope>NUCLEOTIDE SEQUENCE [LARGE SCALE GENOMIC DNA]</scope>
    <source>
        <strain evidence="5">H4-8 / FGSC 9210</strain>
    </source>
</reference>
<keyword evidence="1" id="KW-0863">Zinc-finger</keyword>
<dbReference type="GO" id="GO:0008270">
    <property type="term" value="F:zinc ion binding"/>
    <property type="evidence" value="ECO:0007669"/>
    <property type="project" value="UniProtKB-KW"/>
</dbReference>
<dbReference type="HOGENOM" id="CLU_409483_0_0_1"/>
<dbReference type="PANTHER" id="PTHR16515">
    <property type="entry name" value="PR DOMAIN ZINC FINGER PROTEIN"/>
    <property type="match status" value="1"/>
</dbReference>
<proteinExistence type="predicted"/>
<dbReference type="eggNOG" id="KOG1721">
    <property type="taxonomic scope" value="Eukaryota"/>
</dbReference>
<dbReference type="InterPro" id="IPR036236">
    <property type="entry name" value="Znf_C2H2_sf"/>
</dbReference>
<feature type="compositionally biased region" description="Low complexity" evidence="2">
    <location>
        <begin position="323"/>
        <end position="337"/>
    </location>
</feature>
<organism evidence="5">
    <name type="scientific">Schizophyllum commune (strain H4-8 / FGSC 9210)</name>
    <name type="common">Split gill fungus</name>
    <dbReference type="NCBI Taxonomy" id="578458"/>
    <lineage>
        <taxon>Eukaryota</taxon>
        <taxon>Fungi</taxon>
        <taxon>Dikarya</taxon>
        <taxon>Basidiomycota</taxon>
        <taxon>Agaricomycotina</taxon>
        <taxon>Agaricomycetes</taxon>
        <taxon>Agaricomycetidae</taxon>
        <taxon>Agaricales</taxon>
        <taxon>Schizophyllaceae</taxon>
        <taxon>Schizophyllum</taxon>
    </lineage>
</organism>
<feature type="compositionally biased region" description="Low complexity" evidence="2">
    <location>
        <begin position="45"/>
        <end position="60"/>
    </location>
</feature>
<feature type="compositionally biased region" description="Polar residues" evidence="2">
    <location>
        <begin position="129"/>
        <end position="142"/>
    </location>
</feature>
<feature type="compositionally biased region" description="Low complexity" evidence="2">
    <location>
        <begin position="354"/>
        <end position="377"/>
    </location>
</feature>
<evidence type="ECO:0000259" key="3">
    <source>
        <dbReference type="PROSITE" id="PS50157"/>
    </source>
</evidence>
<keyword evidence="1" id="KW-0479">Metal-binding</keyword>
<dbReference type="GeneID" id="9593822"/>
<dbReference type="PROSITE" id="PS00028">
    <property type="entry name" value="ZINC_FINGER_C2H2_1"/>
    <property type="match status" value="1"/>
</dbReference>